<dbReference type="GO" id="GO:0043328">
    <property type="term" value="P:protein transport to vacuole involved in ubiquitin-dependent protein catabolic process via the multivesicular body sorting pathway"/>
    <property type="evidence" value="ECO:0007669"/>
    <property type="project" value="TreeGrafter"/>
</dbReference>
<proteinExistence type="evidence at transcript level"/>
<name>A0A090XDX9_IXORI</name>
<dbReference type="EMBL" id="GBIH01002812">
    <property type="protein sequence ID" value="JAC91898.1"/>
    <property type="molecule type" value="mRNA"/>
</dbReference>
<dbReference type="AlphaFoldDB" id="A0A090XDX9"/>
<dbReference type="SUPFAM" id="SSF46785">
    <property type="entry name" value="Winged helix' DNA-binding domain"/>
    <property type="match status" value="1"/>
</dbReference>
<feature type="region of interest" description="Disordered" evidence="5">
    <location>
        <begin position="63"/>
        <end position="115"/>
    </location>
</feature>
<protein>
    <recommendedName>
        <fullName evidence="2">Vacuolar protein-sorting-associated protein 25</fullName>
    </recommendedName>
    <alternativeName>
        <fullName evidence="4">ESCRT-II complex subunit VPS25</fullName>
    </alternativeName>
</protein>
<dbReference type="Pfam" id="PF05871">
    <property type="entry name" value="ESCRT-II"/>
    <property type="match status" value="1"/>
</dbReference>
<feature type="non-terminal residue" evidence="6">
    <location>
        <position position="1"/>
    </location>
</feature>
<sequence>SEFEWPWQYNFPPFFTLQPTLATKEKQLEAWSSLILNYHRAHRTYVLDVTEALSSPLFHNKTISRKPVRRSAPRHPERDERTRHRSLGGQAAHPAATSSGGLPRSGASSCTNGRTPADTVNVSVYLLRARARRRHHGTQSSRDWDVDVLRLALQALEKQGKAELITYDGSEGVKFFLGAIKGVQWAFSPGVKGGV</sequence>
<evidence type="ECO:0000256" key="1">
    <source>
        <dbReference type="ARBA" id="ARBA00004496"/>
    </source>
</evidence>
<reference evidence="6" key="1">
    <citation type="journal article" date="2015" name="PLoS Negl. Trop. Dis.">
        <title>Deep Sequencing Analysis of the Ixodes ricinus Haemocytome.</title>
        <authorList>
            <person name="Kotsyfakis M."/>
            <person name="Kopacek P."/>
            <person name="Franta Z."/>
            <person name="Pedra J.H."/>
            <person name="Ribeiro J.M."/>
        </authorList>
    </citation>
    <scope>NUCLEOTIDE SEQUENCE</scope>
</reference>
<dbReference type="InterPro" id="IPR036390">
    <property type="entry name" value="WH_DNA-bd_sf"/>
</dbReference>
<evidence type="ECO:0000256" key="3">
    <source>
        <dbReference type="ARBA" id="ARBA00022490"/>
    </source>
</evidence>
<feature type="compositionally biased region" description="Polar residues" evidence="5">
    <location>
        <begin position="96"/>
        <end position="115"/>
    </location>
</feature>
<organism evidence="6">
    <name type="scientific">Ixodes ricinus</name>
    <name type="common">Common tick</name>
    <name type="synonym">Acarus ricinus</name>
    <dbReference type="NCBI Taxonomy" id="34613"/>
    <lineage>
        <taxon>Eukaryota</taxon>
        <taxon>Metazoa</taxon>
        <taxon>Ecdysozoa</taxon>
        <taxon>Arthropoda</taxon>
        <taxon>Chelicerata</taxon>
        <taxon>Arachnida</taxon>
        <taxon>Acari</taxon>
        <taxon>Parasitiformes</taxon>
        <taxon>Ixodida</taxon>
        <taxon>Ixodoidea</taxon>
        <taxon>Ixodidae</taxon>
        <taxon>Ixodinae</taxon>
        <taxon>Ixodes</taxon>
    </lineage>
</organism>
<dbReference type="Gene3D" id="1.10.10.570">
    <property type="entry name" value="Winged helix' DNA-binding domain. Chain C. Domain 1"/>
    <property type="match status" value="1"/>
</dbReference>
<dbReference type="GO" id="GO:0005198">
    <property type="term" value="F:structural molecule activity"/>
    <property type="evidence" value="ECO:0007669"/>
    <property type="project" value="TreeGrafter"/>
</dbReference>
<evidence type="ECO:0000256" key="4">
    <source>
        <dbReference type="ARBA" id="ARBA00030094"/>
    </source>
</evidence>
<dbReference type="GO" id="GO:0042803">
    <property type="term" value="F:protein homodimerization activity"/>
    <property type="evidence" value="ECO:0007669"/>
    <property type="project" value="TreeGrafter"/>
</dbReference>
<dbReference type="FunFam" id="1.10.10.570:FF:000003">
    <property type="entry name" value="Vacuolar protein-sorting-associated protein 25"/>
    <property type="match status" value="1"/>
</dbReference>
<dbReference type="InterPro" id="IPR014041">
    <property type="entry name" value="ESCRT-II_cplx_Vps25-sub_N"/>
</dbReference>
<accession>A0A090XDX9</accession>
<dbReference type="PANTHER" id="PTHR13149">
    <property type="entry name" value="VACUOLAR PROTEIN SORTING-ASSOCIATED PROTEIN VPS25"/>
    <property type="match status" value="1"/>
</dbReference>
<evidence type="ECO:0000256" key="5">
    <source>
        <dbReference type="SAM" id="MobiDB-lite"/>
    </source>
</evidence>
<dbReference type="InterPro" id="IPR008570">
    <property type="entry name" value="ESCRT-II_cplx_Vps25-sub"/>
</dbReference>
<evidence type="ECO:0000313" key="6">
    <source>
        <dbReference type="EMBL" id="JAC91898.1"/>
    </source>
</evidence>
<dbReference type="GO" id="GO:0000814">
    <property type="term" value="C:ESCRT II complex"/>
    <property type="evidence" value="ECO:0007669"/>
    <property type="project" value="InterPro"/>
</dbReference>
<comment type="subcellular location">
    <subcellularLocation>
        <location evidence="1">Cytoplasm</location>
    </subcellularLocation>
</comment>
<feature type="compositionally biased region" description="Basic residues" evidence="5">
    <location>
        <begin position="63"/>
        <end position="73"/>
    </location>
</feature>
<evidence type="ECO:0000256" key="2">
    <source>
        <dbReference type="ARBA" id="ARBA00017934"/>
    </source>
</evidence>
<dbReference type="PANTHER" id="PTHR13149:SF0">
    <property type="entry name" value="VACUOLAR PROTEIN-SORTING-ASSOCIATED PROTEIN 25"/>
    <property type="match status" value="1"/>
</dbReference>
<keyword evidence="3" id="KW-0963">Cytoplasm</keyword>